<comment type="caution">
    <text evidence="2">The sequence shown here is derived from an EMBL/GenBank/DDBJ whole genome shotgun (WGS) entry which is preliminary data.</text>
</comment>
<dbReference type="Gene3D" id="3.40.50.300">
    <property type="entry name" value="P-loop containing nucleotide triphosphate hydrolases"/>
    <property type="match status" value="1"/>
</dbReference>
<dbReference type="Pfam" id="PF00485">
    <property type="entry name" value="PRK"/>
    <property type="match status" value="1"/>
</dbReference>
<dbReference type="InterPro" id="IPR006083">
    <property type="entry name" value="PRK/URK"/>
</dbReference>
<dbReference type="GO" id="GO:0016301">
    <property type="term" value="F:kinase activity"/>
    <property type="evidence" value="ECO:0007669"/>
    <property type="project" value="UniProtKB-KW"/>
</dbReference>
<reference evidence="3" key="1">
    <citation type="journal article" date="2019" name="Int. J. Syst. Evol. Microbiol.">
        <title>The Global Catalogue of Microorganisms (GCM) 10K type strain sequencing project: providing services to taxonomists for standard genome sequencing and annotation.</title>
        <authorList>
            <consortium name="The Broad Institute Genomics Platform"/>
            <consortium name="The Broad Institute Genome Sequencing Center for Infectious Disease"/>
            <person name="Wu L."/>
            <person name="Ma J."/>
        </authorList>
    </citation>
    <scope>NUCLEOTIDE SEQUENCE [LARGE SCALE GENOMIC DNA]</scope>
    <source>
        <strain evidence="3">KACC 11299</strain>
    </source>
</reference>
<keyword evidence="2" id="KW-0808">Transferase</keyword>
<dbReference type="PANTHER" id="PTHR10285">
    <property type="entry name" value="URIDINE KINASE"/>
    <property type="match status" value="1"/>
</dbReference>
<keyword evidence="3" id="KW-1185">Reference proteome</keyword>
<dbReference type="NCBIfam" id="NF005807">
    <property type="entry name" value="PRK07667.1"/>
    <property type="match status" value="1"/>
</dbReference>
<gene>
    <name evidence="2" type="ORF">ACFPTP_08115</name>
</gene>
<feature type="domain" description="Phosphoribulokinase/uridine kinase" evidence="1">
    <location>
        <begin position="25"/>
        <end position="169"/>
    </location>
</feature>
<dbReference type="RefSeq" id="WP_381443505.1">
    <property type="nucleotide sequence ID" value="NZ_JBHSNP010000011.1"/>
</dbReference>
<dbReference type="SUPFAM" id="SSF52540">
    <property type="entry name" value="P-loop containing nucleoside triphosphate hydrolases"/>
    <property type="match status" value="1"/>
</dbReference>
<protein>
    <submittedName>
        <fullName evidence="2">Kinase</fullName>
    </submittedName>
</protein>
<organism evidence="2 3">
    <name type="scientific">Sporosarcina koreensis</name>
    <dbReference type="NCBI Taxonomy" id="334735"/>
    <lineage>
        <taxon>Bacteria</taxon>
        <taxon>Bacillati</taxon>
        <taxon>Bacillota</taxon>
        <taxon>Bacilli</taxon>
        <taxon>Bacillales</taxon>
        <taxon>Caryophanaceae</taxon>
        <taxon>Sporosarcina</taxon>
    </lineage>
</organism>
<proteinExistence type="predicted"/>
<accession>A0ABW0TWR3</accession>
<name>A0ABW0TWR3_9BACL</name>
<evidence type="ECO:0000259" key="1">
    <source>
        <dbReference type="Pfam" id="PF00485"/>
    </source>
</evidence>
<keyword evidence="2" id="KW-0418">Kinase</keyword>
<dbReference type="InterPro" id="IPR027417">
    <property type="entry name" value="P-loop_NTPase"/>
</dbReference>
<evidence type="ECO:0000313" key="3">
    <source>
        <dbReference type="Proteomes" id="UP001596071"/>
    </source>
</evidence>
<dbReference type="Proteomes" id="UP001596071">
    <property type="component" value="Unassembled WGS sequence"/>
</dbReference>
<dbReference type="EMBL" id="JBHSNP010000011">
    <property type="protein sequence ID" value="MFC5603187.1"/>
    <property type="molecule type" value="Genomic_DNA"/>
</dbReference>
<sequence length="208" mass="24904">MSIKEMVEKIIFQFSIRPNIGCPLIIGIDGLGGSGKTTLAKEIEQELINQNCQAVTFHLDDHIVEREKRYQTGHEEWYEYYYLQWDVNNLTANLFEPLQRGYNNISLAFYDKFTDSTLTKQTLVTSDSIVLIEGVFLQRHEWRRFYDIVFYLDCPRELRVERVLNRDLYIGEYEERLDKYERRYWLGEKHYMDIVKPIMNAEIVISHK</sequence>
<evidence type="ECO:0000313" key="2">
    <source>
        <dbReference type="EMBL" id="MFC5603187.1"/>
    </source>
</evidence>